<dbReference type="GO" id="GO:0003677">
    <property type="term" value="F:DNA binding"/>
    <property type="evidence" value="ECO:0007669"/>
    <property type="project" value="UniProtKB-KW"/>
</dbReference>
<dbReference type="Gene3D" id="1.10.10.2830">
    <property type="match status" value="1"/>
</dbReference>
<dbReference type="InterPro" id="IPR036086">
    <property type="entry name" value="ParB/Sulfiredoxin_sf"/>
</dbReference>
<dbReference type="CDD" id="cd16394">
    <property type="entry name" value="sopB_N"/>
    <property type="match status" value="1"/>
</dbReference>
<keyword evidence="1" id="KW-0238">DNA-binding</keyword>
<geneLocation type="plasmid" evidence="3">
    <name>unnamed</name>
</geneLocation>
<evidence type="ECO:0008006" key="5">
    <source>
        <dbReference type="Google" id="ProtNLM"/>
    </source>
</evidence>
<name>A0A3G4VLG2_9VIBR</name>
<dbReference type="RefSeq" id="WP_124942319.1">
    <property type="nucleotide sequence ID" value="NZ_CP033579.1"/>
</dbReference>
<evidence type="ECO:0000256" key="1">
    <source>
        <dbReference type="ARBA" id="ARBA00023125"/>
    </source>
</evidence>
<dbReference type="Proteomes" id="UP000279760">
    <property type="component" value="Plasmid unnamed"/>
</dbReference>
<protein>
    <recommendedName>
        <fullName evidence="5">Chromosome partitioning protein ParB</fullName>
    </recommendedName>
</protein>
<gene>
    <name evidence="3" type="ORF">ECB94_27350</name>
</gene>
<sequence length="334" mass="38659">MSFYESKRNRNKKESSSQVTSRVFIMRDGTERKANRVIVPNKQLKDKVDIHPLNPRYQEALTEEALSDILPSIREVGVTFEGVAEYINGKYLLLDSSRRLAAAELTGSDLPLWAFDEDANLSRTDAEYITEISRLHRPLSRREHGLPLVKAIANDSSLEDYSVLLQKFRFKPTQERTVRRYVSAASLPQELIDLFPDSEGIPNDYYDSLKAICKAIGKKKHVTQGKFEHDIYYFARLKPTLLEWLNKYPISVEQSLETSEKQQIILQELKALVNNKQTVKVATWSTPDRIYDKTKHTYAELTRHKNGKEIQIRCRQLNKIQETQLIELLRSFNG</sequence>
<evidence type="ECO:0000313" key="4">
    <source>
        <dbReference type="Proteomes" id="UP000279760"/>
    </source>
</evidence>
<accession>A0A3G4VLG2</accession>
<feature type="region of interest" description="Disordered" evidence="2">
    <location>
        <begin position="1"/>
        <end position="20"/>
    </location>
</feature>
<dbReference type="AlphaFoldDB" id="A0A3G4VLG2"/>
<dbReference type="PANTHER" id="PTHR38973:SF1">
    <property type="entry name" value="PLASMID PARTITION PROTEIN B"/>
    <property type="match status" value="1"/>
</dbReference>
<proteinExistence type="predicted"/>
<reference evidence="3 4" key="1">
    <citation type="submission" date="2018-11" db="EMBL/GenBank/DDBJ databases">
        <title>Complete Genome Sequence of Vbrio mediterranei 117-T6: a Potential Pathogen Bacteria Isolated from the Conchocelis of Pyropia.</title>
        <authorList>
            <person name="Liu Q."/>
        </authorList>
    </citation>
    <scope>NUCLEOTIDE SEQUENCE [LARGE SCALE GENOMIC DNA]</scope>
    <source>
        <strain evidence="3 4">117-T6</strain>
        <plasmid evidence="3 4">unnamed</plasmid>
    </source>
</reference>
<dbReference type="EMBL" id="CP033579">
    <property type="protein sequence ID" value="AYV25029.1"/>
    <property type="molecule type" value="Genomic_DNA"/>
</dbReference>
<feature type="compositionally biased region" description="Basic and acidic residues" evidence="2">
    <location>
        <begin position="1"/>
        <end position="15"/>
    </location>
</feature>
<dbReference type="SUPFAM" id="SSF110849">
    <property type="entry name" value="ParB/Sulfiredoxin"/>
    <property type="match status" value="1"/>
</dbReference>
<dbReference type="PANTHER" id="PTHR38973">
    <property type="entry name" value="PLASMID PARTITIONING CONTROL PROTEIN-RELATED"/>
    <property type="match status" value="1"/>
</dbReference>
<keyword evidence="3" id="KW-0614">Plasmid</keyword>
<evidence type="ECO:0000256" key="2">
    <source>
        <dbReference type="SAM" id="MobiDB-lite"/>
    </source>
</evidence>
<evidence type="ECO:0000313" key="3">
    <source>
        <dbReference type="EMBL" id="AYV25029.1"/>
    </source>
</evidence>
<organism evidence="3 4">
    <name type="scientific">Vibrio mediterranei</name>
    <dbReference type="NCBI Taxonomy" id="689"/>
    <lineage>
        <taxon>Bacteria</taxon>
        <taxon>Pseudomonadati</taxon>
        <taxon>Pseudomonadota</taxon>
        <taxon>Gammaproteobacteria</taxon>
        <taxon>Vibrionales</taxon>
        <taxon>Vibrionaceae</taxon>
        <taxon>Vibrio</taxon>
    </lineage>
</organism>